<dbReference type="VEuPathDB" id="VectorBase:RPRC001178"/>
<dbReference type="Gene3D" id="3.30.160.60">
    <property type="entry name" value="Classic Zinc Finger"/>
    <property type="match status" value="2"/>
</dbReference>
<dbReference type="AlphaFoldDB" id="T1HAX2"/>
<dbReference type="EMBL" id="ACPB03011621">
    <property type="status" value="NOT_ANNOTATED_CDS"/>
    <property type="molecule type" value="Genomic_DNA"/>
</dbReference>
<evidence type="ECO:0000256" key="2">
    <source>
        <dbReference type="ARBA" id="ARBA00022737"/>
    </source>
</evidence>
<dbReference type="Proteomes" id="UP000015103">
    <property type="component" value="Unassembled WGS sequence"/>
</dbReference>
<dbReference type="PROSITE" id="PS00028">
    <property type="entry name" value="ZINC_FINGER_C2H2_1"/>
    <property type="match status" value="2"/>
</dbReference>
<dbReference type="InterPro" id="IPR036236">
    <property type="entry name" value="Znf_C2H2_sf"/>
</dbReference>
<keyword evidence="2" id="KW-0677">Repeat</keyword>
<dbReference type="HOGENOM" id="CLU_1027847_0_0_1"/>
<evidence type="ECO:0000313" key="7">
    <source>
        <dbReference type="Proteomes" id="UP000015103"/>
    </source>
</evidence>
<evidence type="ECO:0000313" key="6">
    <source>
        <dbReference type="EnsemblMetazoa" id="RPRC001178-PA"/>
    </source>
</evidence>
<name>T1HAX2_RHOPR</name>
<keyword evidence="3" id="KW-0863">Zinc-finger</keyword>
<organism evidence="6 7">
    <name type="scientific">Rhodnius prolixus</name>
    <name type="common">Triatomid bug</name>
    <dbReference type="NCBI Taxonomy" id="13249"/>
    <lineage>
        <taxon>Eukaryota</taxon>
        <taxon>Metazoa</taxon>
        <taxon>Ecdysozoa</taxon>
        <taxon>Arthropoda</taxon>
        <taxon>Hexapoda</taxon>
        <taxon>Insecta</taxon>
        <taxon>Pterygota</taxon>
        <taxon>Neoptera</taxon>
        <taxon>Paraneoptera</taxon>
        <taxon>Hemiptera</taxon>
        <taxon>Heteroptera</taxon>
        <taxon>Panheteroptera</taxon>
        <taxon>Cimicomorpha</taxon>
        <taxon>Reduviidae</taxon>
        <taxon>Triatominae</taxon>
        <taxon>Rhodnius</taxon>
    </lineage>
</organism>
<proteinExistence type="predicted"/>
<reference evidence="6" key="1">
    <citation type="submission" date="2015-05" db="UniProtKB">
        <authorList>
            <consortium name="EnsemblMetazoa"/>
        </authorList>
    </citation>
    <scope>IDENTIFICATION</scope>
</reference>
<dbReference type="EMBL" id="ACPB03011622">
    <property type="status" value="NOT_ANNOTATED_CDS"/>
    <property type="molecule type" value="Genomic_DNA"/>
</dbReference>
<keyword evidence="1" id="KW-0479">Metal-binding</keyword>
<evidence type="ECO:0000256" key="4">
    <source>
        <dbReference type="ARBA" id="ARBA00022833"/>
    </source>
</evidence>
<feature type="domain" description="C2H2-type" evidence="5">
    <location>
        <begin position="200"/>
        <end position="227"/>
    </location>
</feature>
<evidence type="ECO:0000259" key="5">
    <source>
        <dbReference type="PROSITE" id="PS50157"/>
    </source>
</evidence>
<evidence type="ECO:0000256" key="3">
    <source>
        <dbReference type="ARBA" id="ARBA00022771"/>
    </source>
</evidence>
<dbReference type="STRING" id="13249.T1HAX2"/>
<feature type="domain" description="C2H2-type" evidence="5">
    <location>
        <begin position="117"/>
        <end position="140"/>
    </location>
</feature>
<evidence type="ECO:0000256" key="1">
    <source>
        <dbReference type="ARBA" id="ARBA00022723"/>
    </source>
</evidence>
<dbReference type="InterPro" id="IPR013087">
    <property type="entry name" value="Znf_C2H2_type"/>
</dbReference>
<dbReference type="GO" id="GO:0008270">
    <property type="term" value="F:zinc ion binding"/>
    <property type="evidence" value="ECO:0007669"/>
    <property type="project" value="UniProtKB-KW"/>
</dbReference>
<dbReference type="SMART" id="SM00355">
    <property type="entry name" value="ZnF_C2H2"/>
    <property type="match status" value="4"/>
</dbReference>
<accession>T1HAX2</accession>
<dbReference type="PROSITE" id="PS50157">
    <property type="entry name" value="ZINC_FINGER_C2H2_2"/>
    <property type="match status" value="2"/>
</dbReference>
<dbReference type="InParanoid" id="T1HAX2"/>
<sequence>MESKQGMNEIMKDWGSDDEIASPVSIKTYRRKLVYLGPAKLFQNMKDNERESAQQAGVKTSLNNKENSNVNTNSTVINAAAEGKILGRLVCGICKFKTNIPSIMKSHMRKHLRKKKVICDKCFREFNKGVDLVFHIRKVHKKFLHNCNKCTFNTSKLTTLRKHIAETHECVKQKSVEDAALNGEDDTKKPIENSIDKPKFTCFICEYPFNKIQFLRRHMKLHEGKEPFVCAVCGNYFKEPDDMERISNSESGQYQYQCLNQLISIKQKKAL</sequence>
<dbReference type="eggNOG" id="KOG1721">
    <property type="taxonomic scope" value="Eukaryota"/>
</dbReference>
<dbReference type="PANTHER" id="PTHR24379:SF121">
    <property type="entry name" value="C2H2-TYPE DOMAIN-CONTAINING PROTEIN"/>
    <property type="match status" value="1"/>
</dbReference>
<dbReference type="EnsemblMetazoa" id="RPRC001178-RA">
    <property type="protein sequence ID" value="RPRC001178-PA"/>
    <property type="gene ID" value="RPRC001178"/>
</dbReference>
<dbReference type="PANTHER" id="PTHR24379">
    <property type="entry name" value="KRAB AND ZINC FINGER DOMAIN-CONTAINING"/>
    <property type="match status" value="1"/>
</dbReference>
<keyword evidence="7" id="KW-1185">Reference proteome</keyword>
<dbReference type="SUPFAM" id="SSF57667">
    <property type="entry name" value="beta-beta-alpha zinc fingers"/>
    <property type="match status" value="2"/>
</dbReference>
<keyword evidence="4" id="KW-0862">Zinc</keyword>
<protein>
    <recommendedName>
        <fullName evidence="5">C2H2-type domain-containing protein</fullName>
    </recommendedName>
</protein>
<dbReference type="OMA" id="IAETHEC"/>